<dbReference type="EMBL" id="JANWGH010000002">
    <property type="protein sequence ID" value="MCS5490911.1"/>
    <property type="molecule type" value="Genomic_DNA"/>
</dbReference>
<gene>
    <name evidence="1" type="ORF">NY014_10735</name>
</gene>
<organism evidence="1 2">
    <name type="scientific">Algoriphagus limi</name>
    <dbReference type="NCBI Taxonomy" id="2975273"/>
    <lineage>
        <taxon>Bacteria</taxon>
        <taxon>Pseudomonadati</taxon>
        <taxon>Bacteroidota</taxon>
        <taxon>Cytophagia</taxon>
        <taxon>Cytophagales</taxon>
        <taxon>Cyclobacteriaceae</taxon>
        <taxon>Algoriphagus</taxon>
    </lineage>
</organism>
<dbReference type="RefSeq" id="WP_259414585.1">
    <property type="nucleotide sequence ID" value="NZ_JANWGH010000002.1"/>
</dbReference>
<accession>A0ABT2G8Z9</accession>
<sequence>MSSHHFVKEQQEPAVVILDVEDFSWEQLSGLFEWVPTVLVAESAVDQVLSWGIKIDVILASSAFQKENIHLLEEQYPLRFFESGKEEFPQDALHYLMASDHRAAHLVGFPIEQFEDLVLFMEKMDLCIFDQGRKYFPVKSGELKKWYPKGELELFGKEEQSVQIENREEILDPSASISITEGLNHFYSEKLFWIGESLT</sequence>
<evidence type="ECO:0000313" key="1">
    <source>
        <dbReference type="EMBL" id="MCS5490911.1"/>
    </source>
</evidence>
<name>A0ABT2G8Z9_9BACT</name>
<evidence type="ECO:0000313" key="2">
    <source>
        <dbReference type="Proteomes" id="UP001206788"/>
    </source>
</evidence>
<comment type="caution">
    <text evidence="1">The sequence shown here is derived from an EMBL/GenBank/DDBJ whole genome shotgun (WGS) entry which is preliminary data.</text>
</comment>
<keyword evidence="2" id="KW-1185">Reference proteome</keyword>
<dbReference type="Proteomes" id="UP001206788">
    <property type="component" value="Unassembled WGS sequence"/>
</dbReference>
<proteinExistence type="predicted"/>
<reference evidence="1 2" key="1">
    <citation type="submission" date="2022-08" db="EMBL/GenBank/DDBJ databases">
        <title>Algoriphagus sp. CAU 1643 isolated from mud.</title>
        <authorList>
            <person name="Kim W."/>
        </authorList>
    </citation>
    <scope>NUCLEOTIDE SEQUENCE [LARGE SCALE GENOMIC DNA]</scope>
    <source>
        <strain evidence="1 2">CAU 1643</strain>
    </source>
</reference>
<protein>
    <submittedName>
        <fullName evidence="1">Thiamine pyrophosphokinase</fullName>
    </submittedName>
</protein>